<evidence type="ECO:0000259" key="9">
    <source>
        <dbReference type="Pfam" id="PF20628"/>
    </source>
</evidence>
<evidence type="ECO:0000256" key="4">
    <source>
        <dbReference type="ARBA" id="ARBA00022723"/>
    </source>
</evidence>
<keyword evidence="7" id="KW-0408">Iron</keyword>
<comment type="similarity">
    <text evidence="8">Belongs to the DyP-type peroxidase family.</text>
</comment>
<reference evidence="11" key="1">
    <citation type="submission" date="2023-07" db="EMBL/GenBank/DDBJ databases">
        <authorList>
            <person name="Kim M."/>
        </authorList>
    </citation>
    <scope>NUCLEOTIDE SEQUENCE</scope>
    <source>
        <strain evidence="11">BIUV-7</strain>
    </source>
</reference>
<feature type="domain" description="Dyp-type peroxidase C-terminal" evidence="9">
    <location>
        <begin position="315"/>
        <end position="393"/>
    </location>
</feature>
<keyword evidence="3" id="KW-0349">Heme</keyword>
<evidence type="ECO:0000256" key="3">
    <source>
        <dbReference type="ARBA" id="ARBA00022617"/>
    </source>
</evidence>
<dbReference type="InterPro" id="IPR048328">
    <property type="entry name" value="Dyp_perox_C"/>
</dbReference>
<dbReference type="PANTHER" id="PTHR30521">
    <property type="entry name" value="DEFERROCHELATASE/PEROXIDASE"/>
    <property type="match status" value="1"/>
</dbReference>
<proteinExistence type="inferred from homology"/>
<evidence type="ECO:0000313" key="12">
    <source>
        <dbReference type="Proteomes" id="UP001169764"/>
    </source>
</evidence>
<accession>A0ABT8Y8H3</accession>
<evidence type="ECO:0000256" key="1">
    <source>
        <dbReference type="ARBA" id="ARBA00001970"/>
    </source>
</evidence>
<dbReference type="RefSeq" id="WP_303541901.1">
    <property type="nucleotide sequence ID" value="NZ_JAUOTP010000003.1"/>
</dbReference>
<name>A0ABT8Y8H3_9SPHN</name>
<dbReference type="PANTHER" id="PTHR30521:SF4">
    <property type="entry name" value="DEFERROCHELATASE"/>
    <property type="match status" value="1"/>
</dbReference>
<evidence type="ECO:0000259" key="10">
    <source>
        <dbReference type="Pfam" id="PF21105"/>
    </source>
</evidence>
<evidence type="ECO:0000256" key="5">
    <source>
        <dbReference type="ARBA" id="ARBA00022729"/>
    </source>
</evidence>
<protein>
    <submittedName>
        <fullName evidence="11">Dyp-type peroxidase</fullName>
    </submittedName>
</protein>
<dbReference type="Proteomes" id="UP001169764">
    <property type="component" value="Unassembled WGS sequence"/>
</dbReference>
<feature type="domain" description="DyP dimeric alpha+beta barrel" evidence="10">
    <location>
        <begin position="25"/>
        <end position="166"/>
    </location>
</feature>
<keyword evidence="4" id="KW-0479">Metal-binding</keyword>
<evidence type="ECO:0000256" key="6">
    <source>
        <dbReference type="ARBA" id="ARBA00023002"/>
    </source>
</evidence>
<keyword evidence="6" id="KW-0560">Oxidoreductase</keyword>
<dbReference type="PROSITE" id="PS51404">
    <property type="entry name" value="DYP_PEROXIDASE"/>
    <property type="match status" value="1"/>
</dbReference>
<evidence type="ECO:0000256" key="8">
    <source>
        <dbReference type="ARBA" id="ARBA00025737"/>
    </source>
</evidence>
<evidence type="ECO:0000256" key="7">
    <source>
        <dbReference type="ARBA" id="ARBA00023004"/>
    </source>
</evidence>
<dbReference type="GO" id="GO:0004601">
    <property type="term" value="F:peroxidase activity"/>
    <property type="evidence" value="ECO:0007669"/>
    <property type="project" value="UniProtKB-KW"/>
</dbReference>
<evidence type="ECO:0000256" key="2">
    <source>
        <dbReference type="ARBA" id="ARBA00022559"/>
    </source>
</evidence>
<keyword evidence="2 11" id="KW-0575">Peroxidase</keyword>
<dbReference type="InterPro" id="IPR049509">
    <property type="entry name" value="DyP_N"/>
</dbReference>
<dbReference type="SUPFAM" id="SSF54909">
    <property type="entry name" value="Dimeric alpha+beta barrel"/>
    <property type="match status" value="1"/>
</dbReference>
<gene>
    <name evidence="11" type="ORF">Q4F19_09530</name>
</gene>
<dbReference type="InterPro" id="IPR011008">
    <property type="entry name" value="Dimeric_a/b-barrel"/>
</dbReference>
<dbReference type="Pfam" id="PF20628">
    <property type="entry name" value="Dyp_perox_C"/>
    <property type="match status" value="1"/>
</dbReference>
<dbReference type="Pfam" id="PF21105">
    <property type="entry name" value="DyP_N"/>
    <property type="match status" value="1"/>
</dbReference>
<keyword evidence="12" id="KW-1185">Reference proteome</keyword>
<keyword evidence="5" id="KW-0732">Signal</keyword>
<comment type="caution">
    <text evidence="11">The sequence shown here is derived from an EMBL/GenBank/DDBJ whole genome shotgun (WGS) entry which is preliminary data.</text>
</comment>
<comment type="cofactor">
    <cofactor evidence="1">
        <name>heme b</name>
        <dbReference type="ChEBI" id="CHEBI:60344"/>
    </cofactor>
</comment>
<dbReference type="InterPro" id="IPR006314">
    <property type="entry name" value="Dyp_peroxidase"/>
</dbReference>
<organism evidence="11 12">
    <name type="scientific">Sphingomonas natans</name>
    <dbReference type="NCBI Taxonomy" id="3063330"/>
    <lineage>
        <taxon>Bacteria</taxon>
        <taxon>Pseudomonadati</taxon>
        <taxon>Pseudomonadota</taxon>
        <taxon>Alphaproteobacteria</taxon>
        <taxon>Sphingomonadales</taxon>
        <taxon>Sphingomonadaceae</taxon>
        <taxon>Sphingomonas</taxon>
    </lineage>
</organism>
<evidence type="ECO:0000313" key="11">
    <source>
        <dbReference type="EMBL" id="MDO6414619.1"/>
    </source>
</evidence>
<dbReference type="EMBL" id="JAUOTP010000003">
    <property type="protein sequence ID" value="MDO6414619.1"/>
    <property type="molecule type" value="Genomic_DNA"/>
</dbReference>
<sequence>MAVSDETLAQPLEWRDTALWPMLDDLQGNILKGHGRDHTMNHFLRFDSAKIAAVKGQIQAIGTQVTSAIRQLHEAEAFREFGRPGGTNVFFFLSASGYAKLGITPPSGDAFKNGMDSRSLGDPSMSEWETHFQHIDALLIVADDSVTKVANAAAHLTARFQTSGIEIVGVDAGHALRSDPSLNEPKGRGIEHFGYVDGRSQPLLLVDEVQREISLEGEFSGWDPQFGPGDAALVRDPGGKTPDSFGSFLVYRKLEQNVRDFKLREKALAAELGLTGDDDERAGAMVVGRFEDGTPLISAPAATDPNPTPNNFNYDDDPLGLKCPIHAHVRKVNPRVPNDAEQRSHLMPRRGIPFGDPDRDLEDEDSFPTGGVGLLFMAYNKELERQFEVTQQFWANSFDFPNGTAHGADGIMGQGINDDQMWNSEYGEPGEEKPFRFANFVTMRGGGYFFAPSKSFLKTLIQ</sequence>